<dbReference type="Pfam" id="PF00554">
    <property type="entry name" value="RHD_DNA_bind"/>
    <property type="match status" value="1"/>
</dbReference>
<dbReference type="PANTHER" id="PTHR12533:SF7">
    <property type="entry name" value="NFAT NUCLEAR FACTOR, ISOFORM B"/>
    <property type="match status" value="1"/>
</dbReference>
<dbReference type="SUPFAM" id="SSF49417">
    <property type="entry name" value="p53-like transcription factors"/>
    <property type="match status" value="1"/>
</dbReference>
<evidence type="ECO:0000256" key="6">
    <source>
        <dbReference type="ARBA" id="ARBA00023125"/>
    </source>
</evidence>
<dbReference type="InterPro" id="IPR037059">
    <property type="entry name" value="RHD_DNA_bind_dom_sf"/>
</dbReference>
<dbReference type="PANTHER" id="PTHR12533">
    <property type="entry name" value="NFAT"/>
    <property type="match status" value="1"/>
</dbReference>
<accession>A0A182J795</accession>
<evidence type="ECO:0000256" key="9">
    <source>
        <dbReference type="SAM" id="MobiDB-lite"/>
    </source>
</evidence>
<comment type="subcellular location">
    <subcellularLocation>
        <location evidence="2">Cytoplasm</location>
    </subcellularLocation>
    <subcellularLocation>
        <location evidence="1">Nucleus</location>
    </subcellularLocation>
</comment>
<dbReference type="InterPro" id="IPR014756">
    <property type="entry name" value="Ig_E-set"/>
</dbReference>
<dbReference type="InterPro" id="IPR008366">
    <property type="entry name" value="NFAT"/>
</dbReference>
<dbReference type="GO" id="GO:0005634">
    <property type="term" value="C:nucleus"/>
    <property type="evidence" value="ECO:0007669"/>
    <property type="project" value="UniProtKB-SubCell"/>
</dbReference>
<dbReference type="SMART" id="SM00429">
    <property type="entry name" value="IPT"/>
    <property type="match status" value="1"/>
</dbReference>
<feature type="region of interest" description="Disordered" evidence="9">
    <location>
        <begin position="504"/>
        <end position="586"/>
    </location>
</feature>
<dbReference type="InterPro" id="IPR002909">
    <property type="entry name" value="IPT_dom"/>
</dbReference>
<feature type="region of interest" description="Disordered" evidence="9">
    <location>
        <begin position="38"/>
        <end position="66"/>
    </location>
</feature>
<dbReference type="GO" id="GO:0000978">
    <property type="term" value="F:RNA polymerase II cis-regulatory region sequence-specific DNA binding"/>
    <property type="evidence" value="ECO:0007669"/>
    <property type="project" value="TreeGrafter"/>
</dbReference>
<dbReference type="InterPro" id="IPR032397">
    <property type="entry name" value="RHD_dimer"/>
</dbReference>
<evidence type="ECO:0000256" key="3">
    <source>
        <dbReference type="ARBA" id="ARBA00022490"/>
    </source>
</evidence>
<evidence type="ECO:0000256" key="5">
    <source>
        <dbReference type="ARBA" id="ARBA00023015"/>
    </source>
</evidence>
<keyword evidence="7" id="KW-0804">Transcription</keyword>
<dbReference type="Gene3D" id="2.60.40.10">
    <property type="entry name" value="Immunoglobulins"/>
    <property type="match status" value="1"/>
</dbReference>
<evidence type="ECO:0000256" key="4">
    <source>
        <dbReference type="ARBA" id="ARBA00022553"/>
    </source>
</evidence>
<dbReference type="SUPFAM" id="SSF81296">
    <property type="entry name" value="E set domains"/>
    <property type="match status" value="1"/>
</dbReference>
<dbReference type="Gene3D" id="2.60.40.340">
    <property type="entry name" value="Rel homology domain (RHD), DNA-binding domain"/>
    <property type="match status" value="1"/>
</dbReference>
<dbReference type="EMBL" id="AXCP01007569">
    <property type="status" value="NOT_ANNOTATED_CDS"/>
    <property type="molecule type" value="Genomic_DNA"/>
</dbReference>
<dbReference type="GO" id="GO:0048731">
    <property type="term" value="P:system development"/>
    <property type="evidence" value="ECO:0007669"/>
    <property type="project" value="UniProtKB-ARBA"/>
</dbReference>
<evidence type="ECO:0000256" key="2">
    <source>
        <dbReference type="ARBA" id="ARBA00004496"/>
    </source>
</evidence>
<dbReference type="GO" id="GO:0005737">
    <property type="term" value="C:cytoplasm"/>
    <property type="evidence" value="ECO:0007669"/>
    <property type="project" value="UniProtKB-SubCell"/>
</dbReference>
<sequence>MIMVASSTIASVAPSTSLAMDASPTTAPVDYVLISPTHESSSSVAVHSPTESSLTDESTRANCSPGSCSVDSTASLSVGFDFPLGDSATPLGQIGPMIRSNTSQRDSKIQLVIVAEPEQRHRARYLTEGSRGAVKDQSGNGFPVVQLLGYNKMTVLQVFIGSDLGRVTPHIFYQACRVSGKNSTPCTERKIDGTAVIEMLLKPDQGMTVTCDCVGILKERNVDIEHRFPEQTALTKKKSTRCRMVFRACITFEDGTSEVLQVSSAGIICTQPPGVPEILKMSHFAGSVAGGLELVILGKNFKKDTVVIFQRLNPTSTGSKDAIGWKQTVVPIKDHLQNVHLVCIVPPYYRQDITVPEFVTIYVNSSGKDSEYRDFIYTPIGIDRLLPTDRAWSLLHKQPQLVHGARNGPNGPIAVVISKVTNNVAAPTGSMFRQGPAAGTTGCLDVPGSRNADAAFDDAGTHMFMLGGASLDYSSSGLMPPPANALPAACVDQRRASLVPAGSERLYGVTPPPDTSTITFKPEQDDPECSRSTVDEDSSDHFPGSAENSLDGITFGQSTSSSSMYQRRSVRLPSMDITEDSSSNMSMKGCGPLSFANRLDNVMLN</sequence>
<dbReference type="InterPro" id="IPR011539">
    <property type="entry name" value="RHD_DNA_bind_dom"/>
</dbReference>
<organism evidence="10">
    <name type="scientific">Anopheles atroparvus</name>
    <name type="common">European mosquito</name>
    <dbReference type="NCBI Taxonomy" id="41427"/>
    <lineage>
        <taxon>Eukaryota</taxon>
        <taxon>Metazoa</taxon>
        <taxon>Ecdysozoa</taxon>
        <taxon>Arthropoda</taxon>
        <taxon>Hexapoda</taxon>
        <taxon>Insecta</taxon>
        <taxon>Pterygota</taxon>
        <taxon>Neoptera</taxon>
        <taxon>Endopterygota</taxon>
        <taxon>Diptera</taxon>
        <taxon>Nematocera</taxon>
        <taxon>Culicoidea</taxon>
        <taxon>Culicidae</taxon>
        <taxon>Anophelinae</taxon>
        <taxon>Anopheles</taxon>
    </lineage>
</organism>
<proteinExistence type="predicted"/>
<dbReference type="InterPro" id="IPR013783">
    <property type="entry name" value="Ig-like_fold"/>
</dbReference>
<keyword evidence="5" id="KW-0805">Transcription regulation</keyword>
<dbReference type="EMBL" id="AXCP01007570">
    <property type="status" value="NOT_ANNOTATED_CDS"/>
    <property type="molecule type" value="Genomic_DNA"/>
</dbReference>
<dbReference type="GO" id="GO:0048468">
    <property type="term" value="P:cell development"/>
    <property type="evidence" value="ECO:0007669"/>
    <property type="project" value="UniProtKB-ARBA"/>
</dbReference>
<dbReference type="InterPro" id="IPR008967">
    <property type="entry name" value="p53-like_TF_DNA-bd_sf"/>
</dbReference>
<keyword evidence="3" id="KW-0963">Cytoplasm</keyword>
<dbReference type="EnsemblMetazoa" id="AATE012701-RA">
    <property type="protein sequence ID" value="AATE012701-PA.1"/>
    <property type="gene ID" value="AATE012701"/>
</dbReference>
<protein>
    <submittedName>
        <fullName evidence="10">Uncharacterized protein</fullName>
    </submittedName>
</protein>
<name>A0A182J795_ANOAO</name>
<dbReference type="FunFam" id="2.60.40.340:FF:000002">
    <property type="entry name" value="Nuclear factor of activated T-cells 5, tonicity-responsive"/>
    <property type="match status" value="1"/>
</dbReference>
<evidence type="ECO:0000313" key="10">
    <source>
        <dbReference type="EnsemblMetazoa" id="AATE012701-PA.1"/>
    </source>
</evidence>
<evidence type="ECO:0000256" key="1">
    <source>
        <dbReference type="ARBA" id="ARBA00004123"/>
    </source>
</evidence>
<reference evidence="10" key="1">
    <citation type="submission" date="2022-08" db="UniProtKB">
        <authorList>
            <consortium name="EnsemblMetazoa"/>
        </authorList>
    </citation>
    <scope>IDENTIFICATION</scope>
    <source>
        <strain evidence="10">EBRO</strain>
    </source>
</reference>
<dbReference type="PROSITE" id="PS50254">
    <property type="entry name" value="REL_2"/>
    <property type="match status" value="1"/>
</dbReference>
<dbReference type="Pfam" id="PF16179">
    <property type="entry name" value="RHD_dimer"/>
    <property type="match status" value="1"/>
</dbReference>
<keyword evidence="6" id="KW-0238">DNA-binding</keyword>
<dbReference type="GO" id="GO:0000981">
    <property type="term" value="F:DNA-binding transcription factor activity, RNA polymerase II-specific"/>
    <property type="evidence" value="ECO:0007669"/>
    <property type="project" value="TreeGrafter"/>
</dbReference>
<evidence type="ECO:0000256" key="7">
    <source>
        <dbReference type="ARBA" id="ARBA00023163"/>
    </source>
</evidence>
<keyword evidence="8" id="KW-0539">Nucleus</keyword>
<dbReference type="GO" id="GO:0005667">
    <property type="term" value="C:transcription regulator complex"/>
    <property type="evidence" value="ECO:0007669"/>
    <property type="project" value="TreeGrafter"/>
</dbReference>
<dbReference type="STRING" id="41427.A0A182J795"/>
<dbReference type="AlphaFoldDB" id="A0A182J795"/>
<keyword evidence="4" id="KW-0597">Phosphoprotein</keyword>
<dbReference type="VEuPathDB" id="VectorBase:AATE012701"/>
<evidence type="ECO:0000256" key="8">
    <source>
        <dbReference type="ARBA" id="ARBA00023242"/>
    </source>
</evidence>